<dbReference type="EMBL" id="VSWC01000039">
    <property type="protein sequence ID" value="KAA1106763.1"/>
    <property type="molecule type" value="Genomic_DNA"/>
</dbReference>
<organism evidence="2 3">
    <name type="scientific">Puccinia graminis f. sp. tritici</name>
    <dbReference type="NCBI Taxonomy" id="56615"/>
    <lineage>
        <taxon>Eukaryota</taxon>
        <taxon>Fungi</taxon>
        <taxon>Dikarya</taxon>
        <taxon>Basidiomycota</taxon>
        <taxon>Pucciniomycotina</taxon>
        <taxon>Pucciniomycetes</taxon>
        <taxon>Pucciniales</taxon>
        <taxon>Pucciniaceae</taxon>
        <taxon>Puccinia</taxon>
    </lineage>
</organism>
<dbReference type="Proteomes" id="UP000324748">
    <property type="component" value="Unassembled WGS sequence"/>
</dbReference>
<dbReference type="AlphaFoldDB" id="A0A5B0Q110"/>
<protein>
    <submittedName>
        <fullName evidence="2">Uncharacterized protein</fullName>
    </submittedName>
</protein>
<evidence type="ECO:0000256" key="1">
    <source>
        <dbReference type="SAM" id="MobiDB-lite"/>
    </source>
</evidence>
<name>A0A5B0Q110_PUCGR</name>
<accession>A0A5B0Q110</accession>
<keyword evidence="3" id="KW-1185">Reference proteome</keyword>
<gene>
    <name evidence="2" type="ORF">PGT21_000509</name>
</gene>
<evidence type="ECO:0000313" key="2">
    <source>
        <dbReference type="EMBL" id="KAA1106763.1"/>
    </source>
</evidence>
<comment type="caution">
    <text evidence="2">The sequence shown here is derived from an EMBL/GenBank/DDBJ whole genome shotgun (WGS) entry which is preliminary data.</text>
</comment>
<feature type="region of interest" description="Disordered" evidence="1">
    <location>
        <begin position="23"/>
        <end position="87"/>
    </location>
</feature>
<proteinExistence type="predicted"/>
<sequence>MTELSAKSAAPCSVISIQIGLSSSSEGRCRNGHSASKTSWQKPYPKRFVGRLVHPTQPHSPRQALKRPPRPPSYDSHPSGTSPYGAPEYPAEPIIHEAFEVQSLALSKQRIDARLLLAEILWLQSPARFRAHRSSAWAGPSPGRGSTGYTLLATALGLGALASGATVYALQTADLPDDPLAALAPDALRLKAAHVAQKAAPDLLRSYLTLLLCEIPGVATYGPLLLNHCISLRDNVPILGPATWSVVEWYTGGSRRRLPAGDEALYEGEVGSLLNYSVEALEGAGKGSSESGLSRESVAAITRTVESLAGYESGAKGYAASSARMKPSAVAIKVSGLVDDPYLFKRASENLLANGLSPFRVNGSPSQSSTPTSLILSPRLTISPSMDC</sequence>
<reference evidence="2 3" key="1">
    <citation type="submission" date="2019-05" db="EMBL/GenBank/DDBJ databases">
        <title>Emergence of the Ug99 lineage of the wheat stem rust pathogen through somatic hybridization.</title>
        <authorList>
            <person name="Li F."/>
            <person name="Upadhyaya N.M."/>
            <person name="Sperschneider J."/>
            <person name="Matny O."/>
            <person name="Nguyen-Phuc H."/>
            <person name="Mago R."/>
            <person name="Raley C."/>
            <person name="Miller M.E."/>
            <person name="Silverstein K.A.T."/>
            <person name="Henningsen E."/>
            <person name="Hirsch C.D."/>
            <person name="Visser B."/>
            <person name="Pretorius Z.A."/>
            <person name="Steffenson B.J."/>
            <person name="Schwessinger B."/>
            <person name="Dodds P.N."/>
            <person name="Figueroa M."/>
        </authorList>
    </citation>
    <scope>NUCLEOTIDE SEQUENCE [LARGE SCALE GENOMIC DNA]</scope>
    <source>
        <strain evidence="2">21-0</strain>
    </source>
</reference>
<evidence type="ECO:0000313" key="3">
    <source>
        <dbReference type="Proteomes" id="UP000324748"/>
    </source>
</evidence>
<dbReference type="OrthoDB" id="5464at2759"/>